<keyword evidence="2" id="KW-1185">Reference proteome</keyword>
<dbReference type="OrthoDB" id="5393676at2"/>
<reference evidence="1 2" key="1">
    <citation type="submission" date="2018-11" db="EMBL/GenBank/DDBJ databases">
        <title>Clostridium sp. nov., a member of the family Erysipelotrichaceae isolated from pig faeces.</title>
        <authorList>
            <person name="Chang Y.-H."/>
        </authorList>
    </citation>
    <scope>NUCLEOTIDE SEQUENCE [LARGE SCALE GENOMIC DNA]</scope>
    <source>
        <strain evidence="1 2">YH-panp20</strain>
    </source>
</reference>
<proteinExistence type="predicted"/>
<dbReference type="EMBL" id="RJQC01000001">
    <property type="protein sequence ID" value="RNM31747.1"/>
    <property type="molecule type" value="Genomic_DNA"/>
</dbReference>
<evidence type="ECO:0000313" key="1">
    <source>
        <dbReference type="EMBL" id="RNM31747.1"/>
    </source>
</evidence>
<accession>A0A3N0I4A9</accession>
<dbReference type="Pfam" id="PF12672">
    <property type="entry name" value="DUF3793"/>
    <property type="match status" value="1"/>
</dbReference>
<evidence type="ECO:0000313" key="2">
    <source>
        <dbReference type="Proteomes" id="UP000276568"/>
    </source>
</evidence>
<dbReference type="Proteomes" id="UP000276568">
    <property type="component" value="Unassembled WGS sequence"/>
</dbReference>
<dbReference type="InterPro" id="IPR024523">
    <property type="entry name" value="DUF3793"/>
</dbReference>
<dbReference type="RefSeq" id="WP_128519907.1">
    <property type="nucleotide sequence ID" value="NZ_JAQYEM010000011.1"/>
</dbReference>
<organism evidence="1 2">
    <name type="scientific">Absicoccus porci</name>
    <dbReference type="NCBI Taxonomy" id="2486576"/>
    <lineage>
        <taxon>Bacteria</taxon>
        <taxon>Bacillati</taxon>
        <taxon>Bacillota</taxon>
        <taxon>Erysipelotrichia</taxon>
        <taxon>Erysipelotrichales</taxon>
        <taxon>Erysipelotrichaceae</taxon>
        <taxon>Absicoccus</taxon>
    </lineage>
</organism>
<name>A0A3N0I4A9_9FIRM</name>
<gene>
    <name evidence="1" type="ORF">EDX97_04120</name>
</gene>
<sequence>MSEIDIMHQAAPTLAGIKAGSLFNCPYHDHQSLVEDCVRLNRILVPKGIRLVPIRILNDRVLVYVYRSKDIEKILSDKQVEHVLEQYGYTNKQPTHCVAHLVHRLQEDSSFPHEVGIFLGYPIEDVIGFIEKRECKWIGCWKVYGDVQKAKRQFDQIHQCMTSYRTMVQHGIAMQSAIVSDEKRR</sequence>
<dbReference type="AlphaFoldDB" id="A0A3N0I4A9"/>
<comment type="caution">
    <text evidence="1">The sequence shown here is derived from an EMBL/GenBank/DDBJ whole genome shotgun (WGS) entry which is preliminary data.</text>
</comment>
<protein>
    <submittedName>
        <fullName evidence="1">DUF3793 family protein</fullName>
    </submittedName>
</protein>